<reference evidence="1 2" key="1">
    <citation type="submission" date="2019-01" db="EMBL/GenBank/DDBJ databases">
        <authorList>
            <person name="Sayadi A."/>
        </authorList>
    </citation>
    <scope>NUCLEOTIDE SEQUENCE [LARGE SCALE GENOMIC DNA]</scope>
</reference>
<proteinExistence type="predicted"/>
<accession>A0A653DTS2</accession>
<gene>
    <name evidence="1" type="ORF">CALMAC_LOCUS19775</name>
</gene>
<sequence length="69" mass="8054">VRKAKCFGNYWKSIFCSLVLSIFPQRLGEFLQKSIFKYTGEIFDHHLAPPARRELKYDGSFSLIHSSML</sequence>
<dbReference type="EMBL" id="CAACVG010014107">
    <property type="protein sequence ID" value="VEN62751.1"/>
    <property type="molecule type" value="Genomic_DNA"/>
</dbReference>
<evidence type="ECO:0000313" key="1">
    <source>
        <dbReference type="EMBL" id="VEN62751.1"/>
    </source>
</evidence>
<dbReference type="Proteomes" id="UP000410492">
    <property type="component" value="Unassembled WGS sequence"/>
</dbReference>
<feature type="non-terminal residue" evidence="1">
    <location>
        <position position="1"/>
    </location>
</feature>
<name>A0A653DTS2_CALMS</name>
<evidence type="ECO:0000313" key="2">
    <source>
        <dbReference type="Proteomes" id="UP000410492"/>
    </source>
</evidence>
<dbReference type="OrthoDB" id="308383at2759"/>
<protein>
    <submittedName>
        <fullName evidence="1">Uncharacterized protein</fullName>
    </submittedName>
</protein>
<dbReference type="AlphaFoldDB" id="A0A653DTS2"/>
<organism evidence="1 2">
    <name type="scientific">Callosobruchus maculatus</name>
    <name type="common">Southern cowpea weevil</name>
    <name type="synonym">Pulse bruchid</name>
    <dbReference type="NCBI Taxonomy" id="64391"/>
    <lineage>
        <taxon>Eukaryota</taxon>
        <taxon>Metazoa</taxon>
        <taxon>Ecdysozoa</taxon>
        <taxon>Arthropoda</taxon>
        <taxon>Hexapoda</taxon>
        <taxon>Insecta</taxon>
        <taxon>Pterygota</taxon>
        <taxon>Neoptera</taxon>
        <taxon>Endopterygota</taxon>
        <taxon>Coleoptera</taxon>
        <taxon>Polyphaga</taxon>
        <taxon>Cucujiformia</taxon>
        <taxon>Chrysomeloidea</taxon>
        <taxon>Chrysomelidae</taxon>
        <taxon>Bruchinae</taxon>
        <taxon>Bruchini</taxon>
        <taxon>Callosobruchus</taxon>
    </lineage>
</organism>
<keyword evidence="2" id="KW-1185">Reference proteome</keyword>